<reference evidence="3 4" key="1">
    <citation type="submission" date="2020-08" db="EMBL/GenBank/DDBJ databases">
        <title>A Genomic Blueprint of the Chicken Gut Microbiome.</title>
        <authorList>
            <person name="Gilroy R."/>
            <person name="Ravi A."/>
            <person name="Getino M."/>
            <person name="Pursley I."/>
            <person name="Horton D.L."/>
            <person name="Alikhan N.-F."/>
            <person name="Baker D."/>
            <person name="Gharbi K."/>
            <person name="Hall N."/>
            <person name="Watson M."/>
            <person name="Adriaenssens E.M."/>
            <person name="Foster-Nyarko E."/>
            <person name="Jarju S."/>
            <person name="Secka A."/>
            <person name="Antonio M."/>
            <person name="Oren A."/>
            <person name="Chaudhuri R."/>
            <person name="La Ragione R.M."/>
            <person name="Hildebrand F."/>
            <person name="Pallen M.J."/>
        </authorList>
    </citation>
    <scope>NUCLEOTIDE SEQUENCE [LARGE SCALE GENOMIC DNA]</scope>
    <source>
        <strain evidence="3 4">Sa2CUA1</strain>
    </source>
</reference>
<protein>
    <submittedName>
        <fullName evidence="3">SRPBCC domain-containing protein</fullName>
    </submittedName>
</protein>
<dbReference type="SUPFAM" id="SSF55961">
    <property type="entry name" value="Bet v1-like"/>
    <property type="match status" value="1"/>
</dbReference>
<feature type="domain" description="Activator of Hsp90 ATPase homologue 1/2-like C-terminal" evidence="2">
    <location>
        <begin position="65"/>
        <end position="132"/>
    </location>
</feature>
<evidence type="ECO:0000313" key="3">
    <source>
        <dbReference type="EMBL" id="MBD7996667.1"/>
    </source>
</evidence>
<dbReference type="InterPro" id="IPR023393">
    <property type="entry name" value="START-like_dom_sf"/>
</dbReference>
<dbReference type="EMBL" id="JACSQD010000007">
    <property type="protein sequence ID" value="MBD7996667.1"/>
    <property type="molecule type" value="Genomic_DNA"/>
</dbReference>
<proteinExistence type="inferred from homology"/>
<dbReference type="Gene3D" id="3.30.530.20">
    <property type="match status" value="1"/>
</dbReference>
<evidence type="ECO:0000256" key="1">
    <source>
        <dbReference type="ARBA" id="ARBA00006817"/>
    </source>
</evidence>
<dbReference type="Pfam" id="PF08327">
    <property type="entry name" value="AHSA1"/>
    <property type="match status" value="1"/>
</dbReference>
<dbReference type="RefSeq" id="WP_191808929.1">
    <property type="nucleotide sequence ID" value="NZ_JACSQD010000007.1"/>
</dbReference>
<dbReference type="Proteomes" id="UP000609874">
    <property type="component" value="Unassembled WGS sequence"/>
</dbReference>
<evidence type="ECO:0000313" key="4">
    <source>
        <dbReference type="Proteomes" id="UP000609874"/>
    </source>
</evidence>
<accession>A0ABR8UVV4</accession>
<gene>
    <name evidence="3" type="ORF">H9639_15320</name>
</gene>
<evidence type="ECO:0000259" key="2">
    <source>
        <dbReference type="Pfam" id="PF08327"/>
    </source>
</evidence>
<comment type="caution">
    <text evidence="3">The sequence shown here is derived from an EMBL/GenBank/DDBJ whole genome shotgun (WGS) entry which is preliminary data.</text>
</comment>
<organism evidence="3 4">
    <name type="scientific">Arthrobacter gallicola</name>
    <dbReference type="NCBI Taxonomy" id="2762225"/>
    <lineage>
        <taxon>Bacteria</taxon>
        <taxon>Bacillati</taxon>
        <taxon>Actinomycetota</taxon>
        <taxon>Actinomycetes</taxon>
        <taxon>Micrococcales</taxon>
        <taxon>Micrococcaceae</taxon>
        <taxon>Arthrobacter</taxon>
    </lineage>
</organism>
<dbReference type="InterPro" id="IPR013538">
    <property type="entry name" value="ASHA1/2-like_C"/>
</dbReference>
<keyword evidence="4" id="KW-1185">Reference proteome</keyword>
<comment type="similarity">
    <text evidence="1">Belongs to the AHA1 family.</text>
</comment>
<name>A0ABR8UVV4_9MICC</name>
<sequence>MTSSLFSHAPDPEPQQGTAAVADIVESCTVPRETEEAFSGFHEYLHLWWPAEFSTFGEGMHPEFEGGSLTETSLDEERALWGTVREIRPDELLTMDWFLGHSPAVPTTVELRFEPQENHTRVSVQHSGFGRLPDGLEVRDRLAGQWRNVLQRYARFMGAR</sequence>